<evidence type="ECO:0008006" key="4">
    <source>
        <dbReference type="Google" id="ProtNLM"/>
    </source>
</evidence>
<accession>A0ABW8Z7J2</accession>
<comment type="caution">
    <text evidence="2">The sequence shown here is derived from an EMBL/GenBank/DDBJ whole genome shotgun (WGS) entry which is preliminary data.</text>
</comment>
<protein>
    <recommendedName>
        <fullName evidence="4">DUF1311 domain-containing protein</fullName>
    </recommendedName>
</protein>
<keyword evidence="1" id="KW-0732">Signal</keyword>
<dbReference type="EMBL" id="JAQQFR010000004">
    <property type="protein sequence ID" value="MFL9878238.1"/>
    <property type="molecule type" value="Genomic_DNA"/>
</dbReference>
<dbReference type="RefSeq" id="WP_408167018.1">
    <property type="nucleotide sequence ID" value="NZ_JAQQFR010000004.1"/>
</dbReference>
<feature type="chain" id="PRO_5047228766" description="DUF1311 domain-containing protein" evidence="1">
    <location>
        <begin position="21"/>
        <end position="142"/>
    </location>
</feature>
<proteinExistence type="predicted"/>
<keyword evidence="3" id="KW-1185">Reference proteome</keyword>
<evidence type="ECO:0000313" key="3">
    <source>
        <dbReference type="Proteomes" id="UP001629214"/>
    </source>
</evidence>
<name>A0ABW8Z7J2_9BURK</name>
<sequence length="142" mass="16096">MILRKHIPFIFALISSFAYASTECNEATSPIDMENCAKKKYEKSLSEFKDLTKAISASTMLSKKSKAELISYYKKAAKIAEKVCFSTYTGVPVSEQGSLSFMYAWSCTSNQLDLLAKSKKFYICMQEDIEECHRGGPYDPYR</sequence>
<feature type="signal peptide" evidence="1">
    <location>
        <begin position="1"/>
        <end position="20"/>
    </location>
</feature>
<organism evidence="2 3">
    <name type="scientific">Herbaspirillum rhizosphaerae</name>
    <dbReference type="NCBI Taxonomy" id="346179"/>
    <lineage>
        <taxon>Bacteria</taxon>
        <taxon>Pseudomonadati</taxon>
        <taxon>Pseudomonadota</taxon>
        <taxon>Betaproteobacteria</taxon>
        <taxon>Burkholderiales</taxon>
        <taxon>Oxalobacteraceae</taxon>
        <taxon>Herbaspirillum</taxon>
    </lineage>
</organism>
<evidence type="ECO:0000313" key="2">
    <source>
        <dbReference type="EMBL" id="MFL9878238.1"/>
    </source>
</evidence>
<gene>
    <name evidence="2" type="ORF">PQR63_07600</name>
</gene>
<evidence type="ECO:0000256" key="1">
    <source>
        <dbReference type="SAM" id="SignalP"/>
    </source>
</evidence>
<reference evidence="2 3" key="1">
    <citation type="journal article" date="2024" name="Chem. Sci.">
        <title>Discovery of megapolipeptins by genome mining of a Burkholderiales bacteria collection.</title>
        <authorList>
            <person name="Paulo B.S."/>
            <person name="Recchia M.J.J."/>
            <person name="Lee S."/>
            <person name="Fergusson C.H."/>
            <person name="Romanowski S.B."/>
            <person name="Hernandez A."/>
            <person name="Krull N."/>
            <person name="Liu D.Y."/>
            <person name="Cavanagh H."/>
            <person name="Bos A."/>
            <person name="Gray C.A."/>
            <person name="Murphy B.T."/>
            <person name="Linington R.G."/>
            <person name="Eustaquio A.S."/>
        </authorList>
    </citation>
    <scope>NUCLEOTIDE SEQUENCE [LARGE SCALE GENOMIC DNA]</scope>
    <source>
        <strain evidence="2 3">RL21-008-BIB-B</strain>
    </source>
</reference>
<dbReference type="Proteomes" id="UP001629214">
    <property type="component" value="Unassembled WGS sequence"/>
</dbReference>